<reference evidence="1 2" key="1">
    <citation type="journal article" date="1979" name="Int. J. Syst. Evol. Microbiol.">
        <title>Bacillus globisporus subsp. marinus subsp. nov.</title>
        <authorList>
            <person name="Liu H."/>
        </authorList>
    </citation>
    <scope>NUCLEOTIDE SEQUENCE [LARGE SCALE GENOMIC DNA]</scope>
    <source>
        <strain evidence="1 2">DSM 1297</strain>
    </source>
</reference>
<organism evidence="1 2">
    <name type="scientific">Jeotgalibacillus marinus</name>
    <dbReference type="NCBI Taxonomy" id="86667"/>
    <lineage>
        <taxon>Bacteria</taxon>
        <taxon>Bacillati</taxon>
        <taxon>Bacillota</taxon>
        <taxon>Bacilli</taxon>
        <taxon>Bacillales</taxon>
        <taxon>Caryophanaceae</taxon>
        <taxon>Jeotgalibacillus</taxon>
    </lineage>
</organism>
<name>A0ABV3Q3N5_9BACL</name>
<evidence type="ECO:0000313" key="2">
    <source>
        <dbReference type="Proteomes" id="UP001556040"/>
    </source>
</evidence>
<evidence type="ECO:0000313" key="1">
    <source>
        <dbReference type="EMBL" id="MEW9501718.1"/>
    </source>
</evidence>
<protein>
    <submittedName>
        <fullName evidence="1">Uncharacterized protein</fullName>
    </submittedName>
</protein>
<comment type="caution">
    <text evidence="1">The sequence shown here is derived from an EMBL/GenBank/DDBJ whole genome shotgun (WGS) entry which is preliminary data.</text>
</comment>
<dbReference type="RefSeq" id="WP_367779204.1">
    <property type="nucleotide sequence ID" value="NZ_JBFMIA010000005.1"/>
</dbReference>
<sequence length="81" mass="9473">MSENKNNDKKETNIIKNTAKSFGKAFTWGSPFDPDLHEENVNKSTKEFTDKEIINHLTGKEKLSKEDVEELKKQAKFRRFL</sequence>
<accession>A0ABV3Q3N5</accession>
<gene>
    <name evidence="1" type="ORF">AB1471_07870</name>
</gene>
<dbReference type="EMBL" id="JBFMIA010000005">
    <property type="protein sequence ID" value="MEW9501718.1"/>
    <property type="molecule type" value="Genomic_DNA"/>
</dbReference>
<proteinExistence type="predicted"/>
<dbReference type="Proteomes" id="UP001556040">
    <property type="component" value="Unassembled WGS sequence"/>
</dbReference>
<keyword evidence="2" id="KW-1185">Reference proteome</keyword>